<reference evidence="3 4" key="1">
    <citation type="submission" date="2024-11" db="EMBL/GenBank/DDBJ databases">
        <title>Adaptive evolution of stress response genes in parasites aligns with host niche diversity.</title>
        <authorList>
            <person name="Hahn C."/>
            <person name="Resl P."/>
        </authorList>
    </citation>
    <scope>NUCLEOTIDE SEQUENCE [LARGE SCALE GENOMIC DNA]</scope>
    <source>
        <strain evidence="3">EGGRZ-B1_66</strain>
        <tissue evidence="3">Body</tissue>
    </source>
</reference>
<dbReference type="InterPro" id="IPR036364">
    <property type="entry name" value="SEA_dom_sf"/>
</dbReference>
<gene>
    <name evidence="3" type="ORF">Ciccas_013037</name>
</gene>
<feature type="domain" description="SEA" evidence="2">
    <location>
        <begin position="44"/>
        <end position="113"/>
    </location>
</feature>
<accession>A0ABD2PN35</accession>
<feature type="non-terminal residue" evidence="3">
    <location>
        <position position="204"/>
    </location>
</feature>
<keyword evidence="4" id="KW-1185">Reference proteome</keyword>
<organism evidence="3 4">
    <name type="scientific">Cichlidogyrus casuarinus</name>
    <dbReference type="NCBI Taxonomy" id="1844966"/>
    <lineage>
        <taxon>Eukaryota</taxon>
        <taxon>Metazoa</taxon>
        <taxon>Spiralia</taxon>
        <taxon>Lophotrochozoa</taxon>
        <taxon>Platyhelminthes</taxon>
        <taxon>Monogenea</taxon>
        <taxon>Monopisthocotylea</taxon>
        <taxon>Dactylogyridea</taxon>
        <taxon>Ancyrocephalidae</taxon>
        <taxon>Cichlidogyrus</taxon>
    </lineage>
</organism>
<sequence>MTNGQAGDPVTSNVLTLTSSYVPPPQIDNNVNATAAVAGQDGNNQVYNPSLADPNSPEFIAITNNLCSSMATFISNAPGNYWVSKCSILSLSPGSVMALTNMVVSQLQNSTSSVSKAFDPSGTIASGMARTPPSQVALLLDSESLKATFEIKNETTTTAASASTASSTITGTSVSEMSSTTMTPTASTTTGMTSTTMTPTGSTA</sequence>
<feature type="region of interest" description="Disordered" evidence="1">
    <location>
        <begin position="156"/>
        <end position="204"/>
    </location>
</feature>
<dbReference type="Gene3D" id="3.30.70.960">
    <property type="entry name" value="SEA domain"/>
    <property type="match status" value="1"/>
</dbReference>
<dbReference type="Pfam" id="PF01390">
    <property type="entry name" value="SEA"/>
    <property type="match status" value="1"/>
</dbReference>
<dbReference type="InterPro" id="IPR000082">
    <property type="entry name" value="SEA_dom"/>
</dbReference>
<protein>
    <recommendedName>
        <fullName evidence="2">SEA domain-containing protein</fullName>
    </recommendedName>
</protein>
<dbReference type="SUPFAM" id="SSF82671">
    <property type="entry name" value="SEA domain"/>
    <property type="match status" value="1"/>
</dbReference>
<dbReference type="Proteomes" id="UP001626550">
    <property type="component" value="Unassembled WGS sequence"/>
</dbReference>
<evidence type="ECO:0000313" key="4">
    <source>
        <dbReference type="Proteomes" id="UP001626550"/>
    </source>
</evidence>
<proteinExistence type="predicted"/>
<evidence type="ECO:0000259" key="2">
    <source>
        <dbReference type="Pfam" id="PF01390"/>
    </source>
</evidence>
<dbReference type="EMBL" id="JBJKFK010005240">
    <property type="protein sequence ID" value="KAL3308433.1"/>
    <property type="molecule type" value="Genomic_DNA"/>
</dbReference>
<evidence type="ECO:0000256" key="1">
    <source>
        <dbReference type="SAM" id="MobiDB-lite"/>
    </source>
</evidence>
<comment type="caution">
    <text evidence="3">The sequence shown here is derived from an EMBL/GenBank/DDBJ whole genome shotgun (WGS) entry which is preliminary data.</text>
</comment>
<name>A0ABD2PN35_9PLAT</name>
<dbReference type="AlphaFoldDB" id="A0ABD2PN35"/>
<evidence type="ECO:0000313" key="3">
    <source>
        <dbReference type="EMBL" id="KAL3308433.1"/>
    </source>
</evidence>